<comment type="subcellular location">
    <subcellularLocation>
        <location evidence="2">Nucleus</location>
    </subcellularLocation>
</comment>
<protein>
    <submittedName>
        <fullName evidence="11 12">Nuclease HARBI1 isoform X1</fullName>
    </submittedName>
</protein>
<dbReference type="GeneID" id="104610981"/>
<dbReference type="GO" id="GO:0005634">
    <property type="term" value="C:nucleus"/>
    <property type="evidence" value="ECO:0007669"/>
    <property type="project" value="UniProtKB-SubCell"/>
</dbReference>
<evidence type="ECO:0000256" key="1">
    <source>
        <dbReference type="ARBA" id="ARBA00001968"/>
    </source>
</evidence>
<comment type="cofactor">
    <cofactor evidence="1">
        <name>a divalent metal cation</name>
        <dbReference type="ChEBI" id="CHEBI:60240"/>
    </cofactor>
</comment>
<dbReference type="Proteomes" id="UP000189703">
    <property type="component" value="Unplaced"/>
</dbReference>
<reference evidence="11 12" key="1">
    <citation type="submission" date="2025-04" db="UniProtKB">
        <authorList>
            <consortium name="RefSeq"/>
        </authorList>
    </citation>
    <scope>IDENTIFICATION</scope>
</reference>
<evidence type="ECO:0000256" key="5">
    <source>
        <dbReference type="ARBA" id="ARBA00022723"/>
    </source>
</evidence>
<dbReference type="PANTHER" id="PTHR22930">
    <property type="match status" value="1"/>
</dbReference>
<gene>
    <name evidence="11 12 13" type="primary">LOC104610981</name>
</gene>
<keyword evidence="6" id="KW-0378">Hydrolase</keyword>
<evidence type="ECO:0000313" key="11">
    <source>
        <dbReference type="RefSeq" id="XP_010276161.1"/>
    </source>
</evidence>
<evidence type="ECO:0000313" key="10">
    <source>
        <dbReference type="Proteomes" id="UP000189703"/>
    </source>
</evidence>
<dbReference type="OMA" id="FLMICTH"/>
<evidence type="ECO:0000259" key="9">
    <source>
        <dbReference type="Pfam" id="PF26138"/>
    </source>
</evidence>
<evidence type="ECO:0000313" key="12">
    <source>
        <dbReference type="RefSeq" id="XP_010276162.1"/>
    </source>
</evidence>
<dbReference type="RefSeq" id="XP_010276163.1">
    <property type="nucleotide sequence ID" value="XM_010277861.2"/>
</dbReference>
<dbReference type="GO" id="GO:0016787">
    <property type="term" value="F:hydrolase activity"/>
    <property type="evidence" value="ECO:0007669"/>
    <property type="project" value="UniProtKB-KW"/>
</dbReference>
<evidence type="ECO:0000313" key="13">
    <source>
        <dbReference type="RefSeq" id="XP_010276163.1"/>
    </source>
</evidence>
<keyword evidence="4" id="KW-0540">Nuclease</keyword>
<keyword evidence="10" id="KW-1185">Reference proteome</keyword>
<dbReference type="KEGG" id="nnu:104610981"/>
<evidence type="ECO:0000256" key="6">
    <source>
        <dbReference type="ARBA" id="ARBA00022801"/>
    </source>
</evidence>
<evidence type="ECO:0000256" key="4">
    <source>
        <dbReference type="ARBA" id="ARBA00022722"/>
    </source>
</evidence>
<dbReference type="RefSeq" id="XP_010276162.1">
    <property type="nucleotide sequence ID" value="XM_010277860.2"/>
</dbReference>
<dbReference type="Pfam" id="PF13359">
    <property type="entry name" value="DDE_Tnp_4"/>
    <property type="match status" value="1"/>
</dbReference>
<dbReference type="InterPro" id="IPR058353">
    <property type="entry name" value="DUF8040"/>
</dbReference>
<evidence type="ECO:0000256" key="2">
    <source>
        <dbReference type="ARBA" id="ARBA00004123"/>
    </source>
</evidence>
<dbReference type="InterPro" id="IPR027806">
    <property type="entry name" value="HARBI1_dom"/>
</dbReference>
<dbReference type="RefSeq" id="XP_010276161.1">
    <property type="nucleotide sequence ID" value="XM_010277859.2"/>
</dbReference>
<evidence type="ECO:0000259" key="8">
    <source>
        <dbReference type="Pfam" id="PF13359"/>
    </source>
</evidence>
<dbReference type="Pfam" id="PF26138">
    <property type="entry name" value="DUF8040"/>
    <property type="match status" value="1"/>
</dbReference>
<dbReference type="eggNOG" id="KOG4585">
    <property type="taxonomic scope" value="Eukaryota"/>
</dbReference>
<proteinExistence type="inferred from homology"/>
<dbReference type="OrthoDB" id="1681765at2759"/>
<dbReference type="PANTHER" id="PTHR22930:SF280">
    <property type="entry name" value="OS11G0202600 PROTEIN"/>
    <property type="match status" value="1"/>
</dbReference>
<keyword evidence="7" id="KW-0539">Nucleus</keyword>
<dbReference type="GO" id="GO:0004518">
    <property type="term" value="F:nuclease activity"/>
    <property type="evidence" value="ECO:0007669"/>
    <property type="project" value="UniProtKB-KW"/>
</dbReference>
<dbReference type="AlphaFoldDB" id="A0A1U8B932"/>
<feature type="domain" description="DDE Tnp4" evidence="8">
    <location>
        <begin position="165"/>
        <end position="327"/>
    </location>
</feature>
<accession>A0A1U8B932</accession>
<sequence length="388" mass="45668">MKPEQKRLFVIIGVKLILKKYFEKRRIKEINIAFTESGAEYVKRLMLSNSNMCEELMRVNGQVFLNMCALFREKGWLQDSRYISVEEKMATFMFTLNHNLRSHFVKQRFKHSSQMMSKYFHDVLRAMLHFSKEMIMPPSFDEDSLQFQTHTQLRQVFKGAVGALDGILVNAYIPRDSQISYLPRGGRVCCQNVLAICDFNMIFTFVWAGWEGAAHDSQVLMETMSNPENNFPLPPSDKYYLCDDAYMHTRGFMTPYRNARYWLPDFRDGPHPTTKEEKFNYAHAKLRNVIERAFGVLKARFPILKTMPPYDFPTQRNIVIACVAIHNFIRRSAIMDKLFEQYEDEDVRLEYDNIQTQDMPVTNEETTPFDQTFMYNLRDQIASELVVL</sequence>
<comment type="similarity">
    <text evidence="3">Belongs to the HARBI1 family.</text>
</comment>
<evidence type="ECO:0000256" key="3">
    <source>
        <dbReference type="ARBA" id="ARBA00006958"/>
    </source>
</evidence>
<dbReference type="InterPro" id="IPR045249">
    <property type="entry name" value="HARBI1-like"/>
</dbReference>
<dbReference type="GO" id="GO:0046872">
    <property type="term" value="F:metal ion binding"/>
    <property type="evidence" value="ECO:0007669"/>
    <property type="project" value="UniProtKB-KW"/>
</dbReference>
<keyword evidence="5" id="KW-0479">Metal-binding</keyword>
<organism evidence="10 13">
    <name type="scientific">Nelumbo nucifera</name>
    <name type="common">Sacred lotus</name>
    <dbReference type="NCBI Taxonomy" id="4432"/>
    <lineage>
        <taxon>Eukaryota</taxon>
        <taxon>Viridiplantae</taxon>
        <taxon>Streptophyta</taxon>
        <taxon>Embryophyta</taxon>
        <taxon>Tracheophyta</taxon>
        <taxon>Spermatophyta</taxon>
        <taxon>Magnoliopsida</taxon>
        <taxon>Proteales</taxon>
        <taxon>Nelumbonaceae</taxon>
        <taxon>Nelumbo</taxon>
    </lineage>
</organism>
<name>A0A1U8B932_NELNU</name>
<feature type="domain" description="DUF8040" evidence="9">
    <location>
        <begin position="37"/>
        <end position="128"/>
    </location>
</feature>
<evidence type="ECO:0000256" key="7">
    <source>
        <dbReference type="ARBA" id="ARBA00023242"/>
    </source>
</evidence>